<sequence>MSAETERPSLLELGVLCEEVRHLCEVLDETEDRRRAVAVAAVRGGASKTAVAAAAGVTRQTLDRWLGVWQRTS</sequence>
<reference evidence="1" key="1">
    <citation type="journal article" date="2021" name="Proc. Natl. Acad. Sci. U.S.A.">
        <title>A Catalog of Tens of Thousands of Viruses from Human Metagenomes Reveals Hidden Associations with Chronic Diseases.</title>
        <authorList>
            <person name="Tisza M.J."/>
            <person name="Buck C.B."/>
        </authorList>
    </citation>
    <scope>NUCLEOTIDE SEQUENCE</scope>
    <source>
        <strain evidence="1">Ctksc2</strain>
    </source>
</reference>
<evidence type="ECO:0000313" key="1">
    <source>
        <dbReference type="EMBL" id="DAF97219.1"/>
    </source>
</evidence>
<protein>
    <submittedName>
        <fullName evidence="1">Uncharacterized protein</fullName>
    </submittedName>
</protein>
<dbReference type="EMBL" id="BK016127">
    <property type="protein sequence ID" value="DAF97219.1"/>
    <property type="molecule type" value="Genomic_DNA"/>
</dbReference>
<proteinExistence type="predicted"/>
<accession>A0A8S5US06</accession>
<dbReference type="SUPFAM" id="SSF46689">
    <property type="entry name" value="Homeodomain-like"/>
    <property type="match status" value="1"/>
</dbReference>
<dbReference type="InterPro" id="IPR009057">
    <property type="entry name" value="Homeodomain-like_sf"/>
</dbReference>
<name>A0A8S5US06_9CAUD</name>
<organism evidence="1">
    <name type="scientific">Siphoviridae sp. ctksc2</name>
    <dbReference type="NCBI Taxonomy" id="2825645"/>
    <lineage>
        <taxon>Viruses</taxon>
        <taxon>Duplodnaviria</taxon>
        <taxon>Heunggongvirae</taxon>
        <taxon>Uroviricota</taxon>
        <taxon>Caudoviricetes</taxon>
    </lineage>
</organism>